<name>A0A1F6NL65_9BACT</name>
<evidence type="ECO:0000313" key="2">
    <source>
        <dbReference type="Proteomes" id="UP000177803"/>
    </source>
</evidence>
<gene>
    <name evidence="1" type="ORF">A2261_01765</name>
</gene>
<proteinExistence type="predicted"/>
<dbReference type="Gene3D" id="3.75.10.10">
    <property type="entry name" value="L-arginine/glycine Amidinotransferase, Chain A"/>
    <property type="match status" value="1"/>
</dbReference>
<dbReference type="PANTHER" id="PTHR43224">
    <property type="entry name" value="AMIDINOTRANSFERASE"/>
    <property type="match status" value="1"/>
</dbReference>
<protein>
    <recommendedName>
        <fullName evidence="3">Amidinotransferase</fullName>
    </recommendedName>
</protein>
<dbReference type="Proteomes" id="UP000177803">
    <property type="component" value="Unassembled WGS sequence"/>
</dbReference>
<dbReference type="EMBL" id="MFQR01000016">
    <property type="protein sequence ID" value="OGH84503.1"/>
    <property type="molecule type" value="Genomic_DNA"/>
</dbReference>
<dbReference type="Pfam" id="PF19420">
    <property type="entry name" value="DDAH_eukar"/>
    <property type="match status" value="1"/>
</dbReference>
<evidence type="ECO:0000313" key="1">
    <source>
        <dbReference type="EMBL" id="OGH84503.1"/>
    </source>
</evidence>
<dbReference type="PANTHER" id="PTHR43224:SF1">
    <property type="entry name" value="AMIDINOTRANSFERASE"/>
    <property type="match status" value="1"/>
</dbReference>
<reference evidence="1 2" key="1">
    <citation type="journal article" date="2016" name="Nat. Commun.">
        <title>Thousands of microbial genomes shed light on interconnected biogeochemical processes in an aquifer system.</title>
        <authorList>
            <person name="Anantharaman K."/>
            <person name="Brown C.T."/>
            <person name="Hug L.A."/>
            <person name="Sharon I."/>
            <person name="Castelle C.J."/>
            <person name="Probst A.J."/>
            <person name="Thomas B.C."/>
            <person name="Singh A."/>
            <person name="Wilkins M.J."/>
            <person name="Karaoz U."/>
            <person name="Brodie E.L."/>
            <person name="Williams K.H."/>
            <person name="Hubbard S.S."/>
            <person name="Banfield J.F."/>
        </authorList>
    </citation>
    <scope>NUCLEOTIDE SEQUENCE [LARGE SCALE GENOMIC DNA]</scope>
</reference>
<dbReference type="PIRSF" id="PIRSF028188">
    <property type="entry name" value="Amdntrnsf_FN0238"/>
    <property type="match status" value="1"/>
</dbReference>
<dbReference type="SUPFAM" id="SSF55909">
    <property type="entry name" value="Pentein"/>
    <property type="match status" value="1"/>
</dbReference>
<evidence type="ECO:0008006" key="3">
    <source>
        <dbReference type="Google" id="ProtNLM"/>
    </source>
</evidence>
<dbReference type="AlphaFoldDB" id="A0A1F6NL65"/>
<accession>A0A1F6NL65</accession>
<dbReference type="NCBIfam" id="NF046062">
    <property type="entry name" value="citrull_CtlX"/>
    <property type="match status" value="1"/>
</dbReference>
<comment type="caution">
    <text evidence="1">The sequence shown here is derived from an EMBL/GenBank/DDBJ whole genome shotgun (WGS) entry which is preliminary data.</text>
</comment>
<sequence length="311" mass="34789">MHKQSTGTVLMVRPAAFGFNAETAQNNVFQHADAVTAETHRLAVAEFDAVVSALEARQIKVLVVVDTPDPVKPDAVFPNNWITFHDDGIVVVYPMRHSSRRIERRPEIIKGLENVGYVVKSTHYLDHWESEDKFLEGTGSMVIDRQCGFIYACLSQRTNLVVLHEVAHLFDYKVVAFNACDECKTPIYHTNVMMWIGTKLCGICPDAIVDENERSIVVSSLRASGRQLIELSLEQVQHFCGNMLELQSATSYRPLLVMSENARDALTVKQTHIITDHCDILSVPIPTIERVGGGGIRCMLAEMFLPCLPRP</sequence>
<organism evidence="1 2">
    <name type="scientific">Candidatus Magasanikbacteria bacterium RIFOXYA2_FULL_44_8</name>
    <dbReference type="NCBI Taxonomy" id="1798696"/>
    <lineage>
        <taxon>Bacteria</taxon>
        <taxon>Candidatus Magasanikiibacteriota</taxon>
    </lineage>
</organism>
<dbReference type="InterPro" id="IPR014541">
    <property type="entry name" value="Amdntrnsf_FN0238"/>
</dbReference>